<gene>
    <name evidence="1" type="ORF">CI610_02738</name>
</gene>
<dbReference type="AlphaFoldDB" id="A0A2H9T549"/>
<dbReference type="EMBL" id="NSIT01000203">
    <property type="protein sequence ID" value="PJE78329.1"/>
    <property type="molecule type" value="Genomic_DNA"/>
</dbReference>
<proteinExistence type="predicted"/>
<name>A0A2H9T549_9ZZZZ</name>
<organism evidence="1">
    <name type="scientific">invertebrate metagenome</name>
    <dbReference type="NCBI Taxonomy" id="1711999"/>
    <lineage>
        <taxon>unclassified sequences</taxon>
        <taxon>metagenomes</taxon>
        <taxon>organismal metagenomes</taxon>
    </lineage>
</organism>
<evidence type="ECO:0000313" key="1">
    <source>
        <dbReference type="EMBL" id="PJE78329.1"/>
    </source>
</evidence>
<reference evidence="1" key="1">
    <citation type="journal article" date="2017" name="Appl. Environ. Microbiol.">
        <title>Molecular characterization of an Endozoicomonas-like organism causing infection in king scallop Pecten maximus L.</title>
        <authorList>
            <person name="Cano I."/>
            <person name="van Aerle R."/>
            <person name="Ross S."/>
            <person name="Verner-Jeffreys D.W."/>
            <person name="Paley R.K."/>
            <person name="Rimmer G."/>
            <person name="Ryder D."/>
            <person name="Hooper P."/>
            <person name="Stone D."/>
            <person name="Feist S.W."/>
        </authorList>
    </citation>
    <scope>NUCLEOTIDE SEQUENCE</scope>
</reference>
<protein>
    <submittedName>
        <fullName evidence="1">Uncharacterized protein</fullName>
    </submittedName>
</protein>
<accession>A0A2H9T549</accession>
<sequence>MAEGHFCQTFFSDMREKDSFIMCVCRIGILFYPRDHKIGKNPRQGPVSPHSHFVTPRLEYPYPTYTHMKESYSI</sequence>
<comment type="caution">
    <text evidence="1">The sequence shown here is derived from an EMBL/GenBank/DDBJ whole genome shotgun (WGS) entry which is preliminary data.</text>
</comment>